<sequence>MTEVVKIEKMTFGYDDTMLLTDVDLTINQGQFWGIVGPNGSAKSTFLKLILGLIKPNAGSCQLLGTPVHEFKQWSKIGYIPQNVREFNMGFPATVEEIVSANLISQMGILKWMTETHKNKLKEALEIVGMQDYAKRQIGKLSGGQQQRVFIARTLVNSPQVIFMDEPLVGVDFESQEKFYALMEKLNQKMGITLVMVSHDVGVISERTSHIACMGNGKIYVHDSQAFRPEEYLESIYGEKTKIVHHNH</sequence>
<dbReference type="InterPro" id="IPR003439">
    <property type="entry name" value="ABC_transporter-like_ATP-bd"/>
</dbReference>
<gene>
    <name evidence="6" type="ORF">SAMN05192546_101425</name>
</gene>
<dbReference type="GO" id="GO:0005524">
    <property type="term" value="F:ATP binding"/>
    <property type="evidence" value="ECO:0007669"/>
    <property type="project" value="UniProtKB-KW"/>
</dbReference>
<name>A0A1H3J5G1_9FIRM</name>
<dbReference type="CDD" id="cd03235">
    <property type="entry name" value="ABC_Metallic_Cations"/>
    <property type="match status" value="1"/>
</dbReference>
<dbReference type="PROSITE" id="PS50893">
    <property type="entry name" value="ABC_TRANSPORTER_2"/>
    <property type="match status" value="1"/>
</dbReference>
<organism evidence="6 7">
    <name type="scientific">Tindallia californiensis</name>
    <dbReference type="NCBI Taxonomy" id="159292"/>
    <lineage>
        <taxon>Bacteria</taxon>
        <taxon>Bacillati</taxon>
        <taxon>Bacillota</taxon>
        <taxon>Clostridia</taxon>
        <taxon>Peptostreptococcales</taxon>
        <taxon>Tindalliaceae</taxon>
        <taxon>Tindallia</taxon>
    </lineage>
</organism>
<comment type="similarity">
    <text evidence="1">Belongs to the ABC transporter superfamily.</text>
</comment>
<dbReference type="InterPro" id="IPR017871">
    <property type="entry name" value="ABC_transporter-like_CS"/>
</dbReference>
<evidence type="ECO:0000256" key="4">
    <source>
        <dbReference type="ARBA" id="ARBA00022840"/>
    </source>
</evidence>
<dbReference type="SUPFAM" id="SSF52540">
    <property type="entry name" value="P-loop containing nucleoside triphosphate hydrolases"/>
    <property type="match status" value="1"/>
</dbReference>
<dbReference type="STRING" id="159292.SAMN05192546_101425"/>
<keyword evidence="7" id="KW-1185">Reference proteome</keyword>
<dbReference type="PROSITE" id="PS00211">
    <property type="entry name" value="ABC_TRANSPORTER_1"/>
    <property type="match status" value="1"/>
</dbReference>
<evidence type="ECO:0000259" key="5">
    <source>
        <dbReference type="PROSITE" id="PS50893"/>
    </source>
</evidence>
<evidence type="ECO:0000313" key="6">
    <source>
        <dbReference type="EMBL" id="SDY35171.1"/>
    </source>
</evidence>
<dbReference type="OrthoDB" id="9806726at2"/>
<dbReference type="InterPro" id="IPR050153">
    <property type="entry name" value="Metal_Ion_Import_ABC"/>
</dbReference>
<dbReference type="FunFam" id="3.40.50.300:FF:000134">
    <property type="entry name" value="Iron-enterobactin ABC transporter ATP-binding protein"/>
    <property type="match status" value="1"/>
</dbReference>
<accession>A0A1H3J5G1</accession>
<dbReference type="GO" id="GO:0016887">
    <property type="term" value="F:ATP hydrolysis activity"/>
    <property type="evidence" value="ECO:0007669"/>
    <property type="project" value="InterPro"/>
</dbReference>
<dbReference type="PANTHER" id="PTHR42734:SF17">
    <property type="entry name" value="METAL TRANSPORT SYSTEM ATP-BINDING PROTEIN TM_0124-RELATED"/>
    <property type="match status" value="1"/>
</dbReference>
<evidence type="ECO:0000256" key="2">
    <source>
        <dbReference type="ARBA" id="ARBA00022448"/>
    </source>
</evidence>
<feature type="domain" description="ABC transporter" evidence="5">
    <location>
        <begin position="5"/>
        <end position="241"/>
    </location>
</feature>
<keyword evidence="4 6" id="KW-0067">ATP-binding</keyword>
<evidence type="ECO:0000313" key="7">
    <source>
        <dbReference type="Proteomes" id="UP000199230"/>
    </source>
</evidence>
<dbReference type="InterPro" id="IPR003593">
    <property type="entry name" value="AAA+_ATPase"/>
</dbReference>
<dbReference type="InterPro" id="IPR027417">
    <property type="entry name" value="P-loop_NTPase"/>
</dbReference>
<protein>
    <submittedName>
        <fullName evidence="6">Zinc transport system ATP-binding protein</fullName>
    </submittedName>
</protein>
<keyword evidence="2" id="KW-0813">Transport</keyword>
<dbReference type="Gene3D" id="3.40.50.300">
    <property type="entry name" value="P-loop containing nucleotide triphosphate hydrolases"/>
    <property type="match status" value="1"/>
</dbReference>
<proteinExistence type="inferred from homology"/>
<dbReference type="AlphaFoldDB" id="A0A1H3J5G1"/>
<evidence type="ECO:0000256" key="3">
    <source>
        <dbReference type="ARBA" id="ARBA00022741"/>
    </source>
</evidence>
<dbReference type="Pfam" id="PF00005">
    <property type="entry name" value="ABC_tran"/>
    <property type="match status" value="1"/>
</dbReference>
<dbReference type="RefSeq" id="WP_093310490.1">
    <property type="nucleotide sequence ID" value="NZ_FNPV01000001.1"/>
</dbReference>
<reference evidence="6 7" key="1">
    <citation type="submission" date="2016-10" db="EMBL/GenBank/DDBJ databases">
        <authorList>
            <person name="de Groot N.N."/>
        </authorList>
    </citation>
    <scope>NUCLEOTIDE SEQUENCE [LARGE SCALE GENOMIC DNA]</scope>
    <source>
        <strain evidence="6 7">APO</strain>
    </source>
</reference>
<evidence type="ECO:0000256" key="1">
    <source>
        <dbReference type="ARBA" id="ARBA00005417"/>
    </source>
</evidence>
<dbReference type="SMART" id="SM00382">
    <property type="entry name" value="AAA"/>
    <property type="match status" value="1"/>
</dbReference>
<dbReference type="EMBL" id="FNPV01000001">
    <property type="protein sequence ID" value="SDY35171.1"/>
    <property type="molecule type" value="Genomic_DNA"/>
</dbReference>
<keyword evidence="3" id="KW-0547">Nucleotide-binding</keyword>
<dbReference type="PANTHER" id="PTHR42734">
    <property type="entry name" value="METAL TRANSPORT SYSTEM ATP-BINDING PROTEIN TM_0124-RELATED"/>
    <property type="match status" value="1"/>
</dbReference>
<dbReference type="Proteomes" id="UP000199230">
    <property type="component" value="Unassembled WGS sequence"/>
</dbReference>